<dbReference type="Pfam" id="PF08031">
    <property type="entry name" value="BBE"/>
    <property type="match status" value="1"/>
</dbReference>
<comment type="caution">
    <text evidence="7">The sequence shown here is derived from an EMBL/GenBank/DDBJ whole genome shotgun (WGS) entry which is preliminary data.</text>
</comment>
<dbReference type="OrthoDB" id="415825at2759"/>
<dbReference type="EMBL" id="ML994278">
    <property type="protein sequence ID" value="KAF2197103.1"/>
    <property type="molecule type" value="Genomic_DNA"/>
</dbReference>
<dbReference type="InterPro" id="IPR016166">
    <property type="entry name" value="FAD-bd_PCMH"/>
</dbReference>
<organism evidence="7 8">
    <name type="scientific">Delitschia confertaspora ATCC 74209</name>
    <dbReference type="NCBI Taxonomy" id="1513339"/>
    <lineage>
        <taxon>Eukaryota</taxon>
        <taxon>Fungi</taxon>
        <taxon>Dikarya</taxon>
        <taxon>Ascomycota</taxon>
        <taxon>Pezizomycotina</taxon>
        <taxon>Dothideomycetes</taxon>
        <taxon>Pleosporomycetidae</taxon>
        <taxon>Pleosporales</taxon>
        <taxon>Delitschiaceae</taxon>
        <taxon>Delitschia</taxon>
    </lineage>
</organism>
<dbReference type="Pfam" id="PF01565">
    <property type="entry name" value="FAD_binding_4"/>
    <property type="match status" value="1"/>
</dbReference>
<dbReference type="Gene3D" id="3.30.465.10">
    <property type="match status" value="1"/>
</dbReference>
<dbReference type="InterPro" id="IPR006094">
    <property type="entry name" value="Oxid_FAD_bind_N"/>
</dbReference>
<sequence>MDLRKLLQNLDNPFSGNTRILFPDDPEFVQKTLRWNTYSSPTYKAVVLPASVPDVQNLITLATANNVSFLVTGGNHGYSTTFSKLQNNLAISMRSFNSVTINATENTMTVGGGTLFSEVYDVLYNAGKEIQGGVCSGVGVVGLTLGGGIGRYLGIHGLLLDALLSVQMVTDAGELIKVSQNSHPDLFWGLRGAGMNFGIVTSATYRINDLTNGGQVMNADFIFPADRAPSLFKALKGLKDCQPKEMACIALIICGEDGYAEILLNLTYPGPQDIFLQFLQPFRNLLPRVYGFNSLPWNQLTTKSGFGIDSKMAIKGAPHSIFSVNLKEIDVPTWVSIFEKMNAFYATTPAGRTSAACLEIYSNEAMQEVPDESTAYPWRDSQGYAMFQMSWVDPSATDVANMLGKDLRSLAATTSGYGGLTTYVSYAHGDEPLEQMYGAEKLARLQALKQRWDPKNVFAYNNAIML</sequence>
<protein>
    <submittedName>
        <fullName evidence="7">FAD-dependent oxidase</fullName>
    </submittedName>
</protein>
<dbReference type="AlphaFoldDB" id="A0A9P4JD27"/>
<evidence type="ECO:0000256" key="1">
    <source>
        <dbReference type="ARBA" id="ARBA00001974"/>
    </source>
</evidence>
<dbReference type="InterPro" id="IPR050416">
    <property type="entry name" value="FAD-linked_Oxidoreductase"/>
</dbReference>
<dbReference type="SUPFAM" id="SSF56176">
    <property type="entry name" value="FAD-binding/transporter-associated domain-like"/>
    <property type="match status" value="1"/>
</dbReference>
<dbReference type="GO" id="GO:0016491">
    <property type="term" value="F:oxidoreductase activity"/>
    <property type="evidence" value="ECO:0007669"/>
    <property type="project" value="UniProtKB-KW"/>
</dbReference>
<keyword evidence="8" id="KW-1185">Reference proteome</keyword>
<dbReference type="InterPro" id="IPR036318">
    <property type="entry name" value="FAD-bd_PCMH-like_sf"/>
</dbReference>
<evidence type="ECO:0000313" key="8">
    <source>
        <dbReference type="Proteomes" id="UP000799536"/>
    </source>
</evidence>
<proteinExistence type="inferred from homology"/>
<reference evidence="7" key="1">
    <citation type="journal article" date="2020" name="Stud. Mycol.">
        <title>101 Dothideomycetes genomes: a test case for predicting lifestyles and emergence of pathogens.</title>
        <authorList>
            <person name="Haridas S."/>
            <person name="Albert R."/>
            <person name="Binder M."/>
            <person name="Bloem J."/>
            <person name="Labutti K."/>
            <person name="Salamov A."/>
            <person name="Andreopoulos B."/>
            <person name="Baker S."/>
            <person name="Barry K."/>
            <person name="Bills G."/>
            <person name="Bluhm B."/>
            <person name="Cannon C."/>
            <person name="Castanera R."/>
            <person name="Culley D."/>
            <person name="Daum C."/>
            <person name="Ezra D."/>
            <person name="Gonzalez J."/>
            <person name="Henrissat B."/>
            <person name="Kuo A."/>
            <person name="Liang C."/>
            <person name="Lipzen A."/>
            <person name="Lutzoni F."/>
            <person name="Magnuson J."/>
            <person name="Mondo S."/>
            <person name="Nolan M."/>
            <person name="Ohm R."/>
            <person name="Pangilinan J."/>
            <person name="Park H.-J."/>
            <person name="Ramirez L."/>
            <person name="Alfaro M."/>
            <person name="Sun H."/>
            <person name="Tritt A."/>
            <person name="Yoshinaga Y."/>
            <person name="Zwiers L.-H."/>
            <person name="Turgeon B."/>
            <person name="Goodwin S."/>
            <person name="Spatafora J."/>
            <person name="Crous P."/>
            <person name="Grigoriev I."/>
        </authorList>
    </citation>
    <scope>NUCLEOTIDE SEQUENCE</scope>
    <source>
        <strain evidence="7">ATCC 74209</strain>
    </source>
</reference>
<dbReference type="GO" id="GO:0071949">
    <property type="term" value="F:FAD binding"/>
    <property type="evidence" value="ECO:0007669"/>
    <property type="project" value="InterPro"/>
</dbReference>
<dbReference type="Gene3D" id="3.40.462.20">
    <property type="match status" value="1"/>
</dbReference>
<evidence type="ECO:0000256" key="3">
    <source>
        <dbReference type="ARBA" id="ARBA00022630"/>
    </source>
</evidence>
<comment type="cofactor">
    <cofactor evidence="1">
        <name>FAD</name>
        <dbReference type="ChEBI" id="CHEBI:57692"/>
    </cofactor>
</comment>
<dbReference type="PROSITE" id="PS51387">
    <property type="entry name" value="FAD_PCMH"/>
    <property type="match status" value="1"/>
</dbReference>
<evidence type="ECO:0000256" key="4">
    <source>
        <dbReference type="ARBA" id="ARBA00022827"/>
    </source>
</evidence>
<evidence type="ECO:0000259" key="6">
    <source>
        <dbReference type="PROSITE" id="PS51387"/>
    </source>
</evidence>
<evidence type="ECO:0000256" key="2">
    <source>
        <dbReference type="ARBA" id="ARBA00005466"/>
    </source>
</evidence>
<comment type="similarity">
    <text evidence="2">Belongs to the oxygen-dependent FAD-linked oxidoreductase family.</text>
</comment>
<keyword evidence="4" id="KW-0274">FAD</keyword>
<dbReference type="InterPro" id="IPR016164">
    <property type="entry name" value="FAD-linked_Oxase-like_C"/>
</dbReference>
<accession>A0A9P4JD27</accession>
<dbReference type="Proteomes" id="UP000799536">
    <property type="component" value="Unassembled WGS sequence"/>
</dbReference>
<evidence type="ECO:0000256" key="5">
    <source>
        <dbReference type="ARBA" id="ARBA00023002"/>
    </source>
</evidence>
<dbReference type="PANTHER" id="PTHR42973">
    <property type="entry name" value="BINDING OXIDOREDUCTASE, PUTATIVE (AFU_ORTHOLOGUE AFUA_1G17690)-RELATED"/>
    <property type="match status" value="1"/>
</dbReference>
<dbReference type="InterPro" id="IPR012951">
    <property type="entry name" value="BBE"/>
</dbReference>
<dbReference type="InterPro" id="IPR016169">
    <property type="entry name" value="FAD-bd_PCMH_sub2"/>
</dbReference>
<feature type="domain" description="FAD-binding PCMH-type" evidence="6">
    <location>
        <begin position="39"/>
        <end position="210"/>
    </location>
</feature>
<evidence type="ECO:0000313" key="7">
    <source>
        <dbReference type="EMBL" id="KAF2197103.1"/>
    </source>
</evidence>
<keyword evidence="3" id="KW-0285">Flavoprotein</keyword>
<keyword evidence="5" id="KW-0560">Oxidoreductase</keyword>
<dbReference type="PANTHER" id="PTHR42973:SF9">
    <property type="entry name" value="FAD-BINDING PCMH-TYPE DOMAIN-CONTAINING PROTEIN-RELATED"/>
    <property type="match status" value="1"/>
</dbReference>
<gene>
    <name evidence="7" type="ORF">GQ43DRAFT_484405</name>
</gene>
<dbReference type="SUPFAM" id="SSF55103">
    <property type="entry name" value="FAD-linked oxidases, C-terminal domain"/>
    <property type="match status" value="1"/>
</dbReference>
<name>A0A9P4JD27_9PLEO</name>